<evidence type="ECO:0000256" key="1">
    <source>
        <dbReference type="ARBA" id="ARBA00007623"/>
    </source>
</evidence>
<keyword evidence="9" id="KW-1185">Reference proteome</keyword>
<organism evidence="8 9">
    <name type="scientific">Globisporangium ultimum (strain ATCC 200006 / CBS 805.95 / DAOM BR144)</name>
    <name type="common">Pythium ultimum</name>
    <dbReference type="NCBI Taxonomy" id="431595"/>
    <lineage>
        <taxon>Eukaryota</taxon>
        <taxon>Sar</taxon>
        <taxon>Stramenopiles</taxon>
        <taxon>Oomycota</taxon>
        <taxon>Peronosporomycetes</taxon>
        <taxon>Pythiales</taxon>
        <taxon>Pythiaceae</taxon>
        <taxon>Globisporangium</taxon>
    </lineage>
</organism>
<evidence type="ECO:0000256" key="2">
    <source>
        <dbReference type="ARBA" id="ARBA00022670"/>
    </source>
</evidence>
<evidence type="ECO:0000256" key="3">
    <source>
        <dbReference type="ARBA" id="ARBA00022801"/>
    </source>
</evidence>
<evidence type="ECO:0000256" key="6">
    <source>
        <dbReference type="PROSITE-ProRule" id="PRU00239"/>
    </source>
</evidence>
<dbReference type="EMBL" id="GL376603">
    <property type="status" value="NOT_ANNOTATED_CDS"/>
    <property type="molecule type" value="Genomic_DNA"/>
</dbReference>
<dbReference type="PROSITE" id="PS50203">
    <property type="entry name" value="CALPAIN_CAT"/>
    <property type="match status" value="1"/>
</dbReference>
<feature type="active site" evidence="5">
    <location>
        <position position="142"/>
    </location>
</feature>
<dbReference type="Pfam" id="PF00648">
    <property type="entry name" value="Peptidase_C2"/>
    <property type="match status" value="1"/>
</dbReference>
<dbReference type="VEuPathDB" id="FungiDB:PYU1_G003195"/>
<dbReference type="InParanoid" id="K3WE11"/>
<dbReference type="STRING" id="431595.K3WE11"/>
<sequence>MPRTANYSSTSTALKKNEYAVLKTTKTSTKDHVIVSTAKPQKEARTIIATAGRDEAVDECRRKVAKISHECRMRNVKYRDPHFDLSERKDFCLNGLRQQGEGLEGLTVPGAVRRVEDVYDHPQFIVDGIAASDIKQGGMGDCWFLAALATIANIPHLLESICVARDERTYCVLC</sequence>
<evidence type="ECO:0000313" key="8">
    <source>
        <dbReference type="EnsemblProtists" id="PYU1_T003202"/>
    </source>
</evidence>
<name>K3WE11_GLOUD</name>
<dbReference type="GO" id="GO:0006508">
    <property type="term" value="P:proteolysis"/>
    <property type="evidence" value="ECO:0007669"/>
    <property type="project" value="UniProtKB-KW"/>
</dbReference>
<dbReference type="SUPFAM" id="SSF54001">
    <property type="entry name" value="Cysteine proteinases"/>
    <property type="match status" value="1"/>
</dbReference>
<evidence type="ECO:0000313" key="9">
    <source>
        <dbReference type="Proteomes" id="UP000019132"/>
    </source>
</evidence>
<dbReference type="EnsemblProtists" id="PYU1_T003202">
    <property type="protein sequence ID" value="PYU1_T003202"/>
    <property type="gene ID" value="PYU1_G003195"/>
</dbReference>
<reference evidence="9" key="2">
    <citation type="submission" date="2010-04" db="EMBL/GenBank/DDBJ databases">
        <authorList>
            <person name="Buell R."/>
            <person name="Hamilton J."/>
            <person name="Hostetler J."/>
        </authorList>
    </citation>
    <scope>NUCLEOTIDE SEQUENCE [LARGE SCALE GENOMIC DNA]</scope>
    <source>
        <strain evidence="9">DAOM:BR144</strain>
    </source>
</reference>
<feature type="domain" description="Calpain catalytic" evidence="7">
    <location>
        <begin position="113"/>
        <end position="161"/>
    </location>
</feature>
<accession>K3WE11</accession>
<comment type="similarity">
    <text evidence="1">Belongs to the peptidase C2 family.</text>
</comment>
<protein>
    <recommendedName>
        <fullName evidence="7">Calpain catalytic domain-containing protein</fullName>
    </recommendedName>
</protein>
<dbReference type="InterPro" id="IPR001300">
    <property type="entry name" value="Peptidase_C2_calpain_cat"/>
</dbReference>
<evidence type="ECO:0000256" key="5">
    <source>
        <dbReference type="PIRSR" id="PIRSR622684-1"/>
    </source>
</evidence>
<dbReference type="InterPro" id="IPR022684">
    <property type="entry name" value="Calpain_cysteine_protease"/>
</dbReference>
<dbReference type="PROSITE" id="PS00139">
    <property type="entry name" value="THIOL_PROTEASE_CYS"/>
    <property type="match status" value="1"/>
</dbReference>
<dbReference type="eggNOG" id="KOG0045">
    <property type="taxonomic scope" value="Eukaryota"/>
</dbReference>
<comment type="caution">
    <text evidence="6">Lacks conserved residue(s) required for the propagation of feature annotation.</text>
</comment>
<proteinExistence type="inferred from homology"/>
<dbReference type="InterPro" id="IPR038765">
    <property type="entry name" value="Papain-like_cys_pep_sf"/>
</dbReference>
<evidence type="ECO:0000259" key="7">
    <source>
        <dbReference type="PROSITE" id="PS50203"/>
    </source>
</evidence>
<dbReference type="InterPro" id="IPR000169">
    <property type="entry name" value="Pept_cys_AS"/>
</dbReference>
<dbReference type="HOGENOM" id="CLU_1543126_0_0_1"/>
<dbReference type="AlphaFoldDB" id="K3WE11"/>
<keyword evidence="4" id="KW-0788">Thiol protease</keyword>
<reference evidence="9" key="1">
    <citation type="journal article" date="2010" name="Genome Biol.">
        <title>Genome sequence of the necrotrophic plant pathogen Pythium ultimum reveals original pathogenicity mechanisms and effector repertoire.</title>
        <authorList>
            <person name="Levesque C.A."/>
            <person name="Brouwer H."/>
            <person name="Cano L."/>
            <person name="Hamilton J.P."/>
            <person name="Holt C."/>
            <person name="Huitema E."/>
            <person name="Raffaele S."/>
            <person name="Robideau G.P."/>
            <person name="Thines M."/>
            <person name="Win J."/>
            <person name="Zerillo M.M."/>
            <person name="Beakes G.W."/>
            <person name="Boore J.L."/>
            <person name="Busam D."/>
            <person name="Dumas B."/>
            <person name="Ferriera S."/>
            <person name="Fuerstenberg S.I."/>
            <person name="Gachon C.M."/>
            <person name="Gaulin E."/>
            <person name="Govers F."/>
            <person name="Grenville-Briggs L."/>
            <person name="Horner N."/>
            <person name="Hostetler J."/>
            <person name="Jiang R.H."/>
            <person name="Johnson J."/>
            <person name="Krajaejun T."/>
            <person name="Lin H."/>
            <person name="Meijer H.J."/>
            <person name="Moore B."/>
            <person name="Morris P."/>
            <person name="Phuntmart V."/>
            <person name="Puiu D."/>
            <person name="Shetty J."/>
            <person name="Stajich J.E."/>
            <person name="Tripathy S."/>
            <person name="Wawra S."/>
            <person name="van West P."/>
            <person name="Whitty B.R."/>
            <person name="Coutinho P.M."/>
            <person name="Henrissat B."/>
            <person name="Martin F."/>
            <person name="Thomas P.D."/>
            <person name="Tyler B.M."/>
            <person name="De Vries R.P."/>
            <person name="Kamoun S."/>
            <person name="Yandell M."/>
            <person name="Tisserat N."/>
            <person name="Buell C.R."/>
        </authorList>
    </citation>
    <scope>NUCLEOTIDE SEQUENCE</scope>
    <source>
        <strain evidence="9">DAOM:BR144</strain>
    </source>
</reference>
<dbReference type="GO" id="GO:0004198">
    <property type="term" value="F:calcium-dependent cysteine-type endopeptidase activity"/>
    <property type="evidence" value="ECO:0007669"/>
    <property type="project" value="InterPro"/>
</dbReference>
<evidence type="ECO:0000256" key="4">
    <source>
        <dbReference type="ARBA" id="ARBA00022807"/>
    </source>
</evidence>
<dbReference type="PANTHER" id="PTHR10183:SF379">
    <property type="entry name" value="CALPAIN-5"/>
    <property type="match status" value="1"/>
</dbReference>
<keyword evidence="3" id="KW-0378">Hydrolase</keyword>
<reference evidence="8" key="3">
    <citation type="submission" date="2015-02" db="UniProtKB">
        <authorList>
            <consortium name="EnsemblProtists"/>
        </authorList>
    </citation>
    <scope>IDENTIFICATION</scope>
    <source>
        <strain evidence="8">DAOM BR144</strain>
    </source>
</reference>
<dbReference type="Proteomes" id="UP000019132">
    <property type="component" value="Unassembled WGS sequence"/>
</dbReference>
<keyword evidence="2" id="KW-0645">Protease</keyword>
<dbReference type="PANTHER" id="PTHR10183">
    <property type="entry name" value="CALPAIN"/>
    <property type="match status" value="1"/>
</dbReference>